<dbReference type="OrthoDB" id="9805159at2"/>
<feature type="domain" description="Fibronectin type-III" evidence="8">
    <location>
        <begin position="1417"/>
        <end position="1513"/>
    </location>
</feature>
<keyword evidence="4" id="KW-0378">Hydrolase</keyword>
<dbReference type="SMART" id="SM01065">
    <property type="entry name" value="CBM_2"/>
    <property type="match status" value="1"/>
</dbReference>
<dbReference type="SUPFAM" id="SSF51011">
    <property type="entry name" value="Glycosyl hydrolase domain"/>
    <property type="match status" value="1"/>
</dbReference>
<dbReference type="SMART" id="SM00060">
    <property type="entry name" value="FN3"/>
    <property type="match status" value="2"/>
</dbReference>
<dbReference type="Pfam" id="PF00128">
    <property type="entry name" value="Alpha-amylase"/>
    <property type="match status" value="1"/>
</dbReference>
<dbReference type="InterPro" id="IPR036116">
    <property type="entry name" value="FN3_sf"/>
</dbReference>
<feature type="signal peptide" evidence="7">
    <location>
        <begin position="1"/>
        <end position="31"/>
    </location>
</feature>
<keyword evidence="6" id="KW-0326">Glycosidase</keyword>
<dbReference type="PANTHER" id="PTHR10357">
    <property type="entry name" value="ALPHA-AMYLASE FAMILY MEMBER"/>
    <property type="match status" value="1"/>
</dbReference>
<keyword evidence="3 7" id="KW-0732">Signal</keyword>
<dbReference type="GO" id="GO:2001070">
    <property type="term" value="F:starch binding"/>
    <property type="evidence" value="ECO:0007669"/>
    <property type="project" value="InterPro"/>
</dbReference>
<dbReference type="CDD" id="cd11338">
    <property type="entry name" value="AmyAc_CMD"/>
    <property type="match status" value="1"/>
</dbReference>
<accession>A0A0M8K7Z2</accession>
<dbReference type="InterPro" id="IPR014755">
    <property type="entry name" value="Cu-Rt/internalin_Ig-like"/>
</dbReference>
<evidence type="ECO:0000313" key="10">
    <source>
        <dbReference type="EMBL" id="GAP62309.1"/>
    </source>
</evidence>
<feature type="chain" id="PRO_5005817760" description="Alpha-amylase" evidence="7">
    <location>
        <begin position="32"/>
        <end position="1733"/>
    </location>
</feature>
<dbReference type="GO" id="GO:0004553">
    <property type="term" value="F:hydrolase activity, hydrolyzing O-glycosyl compounds"/>
    <property type="evidence" value="ECO:0007669"/>
    <property type="project" value="InterPro"/>
</dbReference>
<dbReference type="SUPFAM" id="SSF49265">
    <property type="entry name" value="Fibronectin type III"/>
    <property type="match status" value="2"/>
</dbReference>
<dbReference type="SMART" id="SM00632">
    <property type="entry name" value="Aamy_C"/>
    <property type="match status" value="1"/>
</dbReference>
<reference evidence="10 11" key="1">
    <citation type="journal article" date="2015" name="Genome Announc.">
        <title>Draft Genome Sequence of a Heterotrophic Facultative Anaerobic Thermophilic Bacterium, Ardenticatena maritima Strain 110ST.</title>
        <authorList>
            <person name="Kawaichi S."/>
            <person name="Yoshida T."/>
            <person name="Sako Y."/>
            <person name="Nakamura R."/>
        </authorList>
    </citation>
    <scope>NUCLEOTIDE SEQUENCE [LARGE SCALE GENOMIC DNA]</scope>
    <source>
        <strain evidence="10 11">110S</strain>
    </source>
</reference>
<dbReference type="Pfam" id="PF13205">
    <property type="entry name" value="Big_5"/>
    <property type="match status" value="1"/>
</dbReference>
<dbReference type="Gene3D" id="2.60.40.10">
    <property type="entry name" value="Immunoglobulins"/>
    <property type="match status" value="8"/>
</dbReference>
<dbReference type="GO" id="GO:0046872">
    <property type="term" value="F:metal ion binding"/>
    <property type="evidence" value="ECO:0007669"/>
    <property type="project" value="UniProtKB-KW"/>
</dbReference>
<dbReference type="InterPro" id="IPR014756">
    <property type="entry name" value="Ig_E-set"/>
</dbReference>
<protein>
    <recommendedName>
        <fullName evidence="12">Alpha-amylase</fullName>
    </recommendedName>
</protein>
<dbReference type="EMBL" id="BBZA01000044">
    <property type="protein sequence ID" value="GAP62309.1"/>
    <property type="molecule type" value="Genomic_DNA"/>
</dbReference>
<keyword evidence="2" id="KW-0479">Metal-binding</keyword>
<dbReference type="InterPro" id="IPR002044">
    <property type="entry name" value="CBM20"/>
</dbReference>
<evidence type="ECO:0000256" key="5">
    <source>
        <dbReference type="ARBA" id="ARBA00022837"/>
    </source>
</evidence>
<dbReference type="InterPro" id="IPR054409">
    <property type="entry name" value="X25_BaPul-like"/>
</dbReference>
<feature type="domain" description="Fibronectin type-III" evidence="8">
    <location>
        <begin position="1190"/>
        <end position="1279"/>
    </location>
</feature>
<dbReference type="Gene3D" id="3.20.20.80">
    <property type="entry name" value="Glycosidases"/>
    <property type="match status" value="1"/>
</dbReference>
<evidence type="ECO:0000256" key="3">
    <source>
        <dbReference type="ARBA" id="ARBA00022729"/>
    </source>
</evidence>
<proteinExistence type="predicted"/>
<gene>
    <name evidence="10" type="ORF">ARMA_0732</name>
</gene>
<dbReference type="Gene3D" id="2.60.40.1180">
    <property type="entry name" value="Golgi alpha-mannosidase II"/>
    <property type="match status" value="1"/>
</dbReference>
<evidence type="ECO:0000256" key="4">
    <source>
        <dbReference type="ARBA" id="ARBA00022801"/>
    </source>
</evidence>
<dbReference type="SUPFAM" id="SSF49452">
    <property type="entry name" value="Starch-binding domain-like"/>
    <property type="match status" value="1"/>
</dbReference>
<feature type="domain" description="CBM20" evidence="9">
    <location>
        <begin position="1509"/>
        <end position="1621"/>
    </location>
</feature>
<evidence type="ECO:0000256" key="2">
    <source>
        <dbReference type="ARBA" id="ARBA00022723"/>
    </source>
</evidence>
<evidence type="ECO:0000256" key="6">
    <source>
        <dbReference type="ARBA" id="ARBA00023295"/>
    </source>
</evidence>
<evidence type="ECO:0000259" key="9">
    <source>
        <dbReference type="PROSITE" id="PS51166"/>
    </source>
</evidence>
<dbReference type="Proteomes" id="UP000037784">
    <property type="component" value="Unassembled WGS sequence"/>
</dbReference>
<dbReference type="SUPFAM" id="SSF81296">
    <property type="entry name" value="E set domains"/>
    <property type="match status" value="1"/>
</dbReference>
<dbReference type="InterPro" id="IPR013783">
    <property type="entry name" value="Ig-like_fold"/>
</dbReference>
<dbReference type="Pfam" id="PF22058">
    <property type="entry name" value="X25_BaPul_like"/>
    <property type="match status" value="3"/>
</dbReference>
<dbReference type="InterPro" id="IPR006047">
    <property type="entry name" value="GH13_cat_dom"/>
</dbReference>
<name>A0A0M8K7Z2_9CHLR</name>
<dbReference type="InterPro" id="IPR013780">
    <property type="entry name" value="Glyco_hydro_b"/>
</dbReference>
<evidence type="ECO:0000313" key="11">
    <source>
        <dbReference type="Proteomes" id="UP000037784"/>
    </source>
</evidence>
<dbReference type="GO" id="GO:0005975">
    <property type="term" value="P:carbohydrate metabolic process"/>
    <property type="evidence" value="ECO:0007669"/>
    <property type="project" value="InterPro"/>
</dbReference>
<evidence type="ECO:0000256" key="7">
    <source>
        <dbReference type="SAM" id="SignalP"/>
    </source>
</evidence>
<dbReference type="PROSITE" id="PS50853">
    <property type="entry name" value="FN3"/>
    <property type="match status" value="2"/>
</dbReference>
<dbReference type="PANTHER" id="PTHR10357:SF210">
    <property type="entry name" value="MALTODEXTRIN GLUCOSIDASE"/>
    <property type="match status" value="1"/>
</dbReference>
<reference evidence="11" key="2">
    <citation type="submission" date="2015-08" db="EMBL/GenBank/DDBJ databases">
        <title>Draft Genome Sequence of a Heterotrophic Facultative Anaerobic Bacterium Ardenticatena maritima Strain 110S.</title>
        <authorList>
            <person name="Kawaichi S."/>
            <person name="Yoshida T."/>
            <person name="Sako Y."/>
            <person name="Nakamura R."/>
        </authorList>
    </citation>
    <scope>NUCLEOTIDE SEQUENCE [LARGE SCALE GENOMIC DNA]</scope>
    <source>
        <strain evidence="11">110S</strain>
    </source>
</reference>
<dbReference type="CDD" id="cd02857">
    <property type="entry name" value="E_set_CDase_PDE_N"/>
    <property type="match status" value="1"/>
</dbReference>
<dbReference type="Gene3D" id="2.60.40.1220">
    <property type="match status" value="1"/>
</dbReference>
<dbReference type="InterPro" id="IPR031319">
    <property type="entry name" value="A-amylase_C"/>
</dbReference>
<evidence type="ECO:0000259" key="8">
    <source>
        <dbReference type="PROSITE" id="PS50853"/>
    </source>
</evidence>
<sequence>MASSSVWRFRWTFFILSLLALAFLLPFVVQAAATPHPDPITTAATAPTTAWCLAGDFNSWNNASTPLYDDGTHGDLIPGDGVFSRDETIATAGRYEFKIVECGNWSNAYPSQNAWLYTASDNRTVKFTFDTNDHSTDAGMPWGPTQNIVNVWDDTPTTYTAVGDWQGWNNSDPATALTSLGNGIYYLTYTIASPGTYMAKIVQTGSWNEQFVQDGRAKDGSPVNFTTSAPNETVVFVLNVRTGRWFVAPNGSSSGNWCLAGDFNSWDNASTPLYDDGTHGDLLGGDGIFSLDVTIPTAGRYEWKVVECGNWSNTYPAQNAWLSTASDNRTVKFTFDTNDHSADAGVALLPTQNIVNAWDDAPTTYTAVGDFQGWNNSDPATALTHHGNGWHTLMYTITTAGAYIGKVTSTGSWDAFGADGRSKDAANIAFSTTSDNQPVLFVLDAQEGRVNILPQGGGTTPPPTPSGACSSGAAHDGDIWWNDLGHNSRDTLYRVPGGAVTTGVTVTLRLRAACGDLTEALVRIWNDRLDAEQVLPMQKVLESGQYEWWELSLPVGNQPTIYWYRFIVKDGGTTAYYEDDDARTGGWGQTYATSPDNSWQLTVYDPAFQTPDWVKNAVIYQIFPDRFRDGDPTNNPPAGRFFYDEPDGTIVRSGGADWNTPICDPRDANECPGKWSQNFYGGDLEGIRQKLDYLQSLGITAIYLNPIFESPSNHKYDTTDYSQISQDFGDLQTFISLTQEAHARGIKVILDGVFNHTSSDSIYFDRYHRYPAPDGACESETSPYRDWYFFRPAAVAGTGACAGDTDYEAWFGYDSLPKLNSAMTDVRQLIWDSPNAIARYWLQWADGWRLDVAGDVDPGVTNDPTNDYWEGFRAAVRDANPDAYIVGEEWGLATAWTLGNEWDATMNYQFGSALLSFWRDEPFVDNDHNSASSAGVLTPLTPSELNERLLNLQERYPPEAFYAMMNLLDSHDTNRALFMLDHNTDLNDSTLYDDPNYDWSDAITRLKGVALLQMTLPGAPTIYYGDEVGLVGPVTFDGSTWQDDPYNRVPFPWLDESGTPFYAHLQSQASQDALRTYYQTLIAARNAHPALRVGSFDPLLTDDAANVYAFGRKLPDHSDAAVVVVNRATVTQTVTVTVSGYLPIGAVFEDVLSGNTYTVDANGRLVVANVPPMSGAVLVATSALAPAPAPVSDLAVVAEQSHQLVLAWSAVANADEYDVYRSELSGGGYTFITTTTATRFTDTNLTNAKTYYYVVVARNSATGLESGYSNEAAGTPHHDLSSAWFNLQWPYEITHTISALTPTESIYGQLWIDGATGPNGPADGIWAQVGFGPLGEPPTSTLWTWFDMSYNAAVGNNDEYVGTLLPETVGEFVYTTRWSSDGGRTWFYADRNGPGYNEADAGRLHVIPSADTTPPAAPAALWVVATTPGSITIGWSAVTDTDLVGYEIYRAEGVNAPPLTTFTRLARVNAAATTYTDTAVTTGSTYHYYVLAYDTSFNRSAPSNVVSATAEARPVTVHVVVTVPDYTPGTVYFSRVVNADGTLGGWEPAGVPLTKVNTTTWTTDLTLLDGTKVEYKFTRGTWETVEKAADGNTEIANRTFTVAYGSTGEMTVTASVANWRDPLVVAHEPAANAVDVPVTTTIRVQWNQAIVSDTLALTLEGPGGVVSGTATLDAATNTVIFTPSMRLQGGTPYTVTVAGQVDAGGDVQQVPTIWTFTTRAYRLFLPLLFRQAP</sequence>
<dbReference type="NCBIfam" id="NF041940">
    <property type="entry name" value="choice_anch_X"/>
    <property type="match status" value="2"/>
</dbReference>
<dbReference type="InterPro" id="IPR003961">
    <property type="entry name" value="FN3_dom"/>
</dbReference>
<dbReference type="InterPro" id="IPR032812">
    <property type="entry name" value="SbsA_Ig"/>
</dbReference>
<comment type="cofactor">
    <cofactor evidence="1">
        <name>Ca(2+)</name>
        <dbReference type="ChEBI" id="CHEBI:29108"/>
    </cofactor>
</comment>
<dbReference type="RefSeq" id="WP_054492245.1">
    <property type="nucleotide sequence ID" value="NZ_BBZA01000044.1"/>
</dbReference>
<evidence type="ECO:0000256" key="1">
    <source>
        <dbReference type="ARBA" id="ARBA00001913"/>
    </source>
</evidence>
<dbReference type="PROSITE" id="PS51166">
    <property type="entry name" value="CBM20"/>
    <property type="match status" value="1"/>
</dbReference>
<dbReference type="InterPro" id="IPR017853">
    <property type="entry name" value="GH"/>
</dbReference>
<keyword evidence="11" id="KW-1185">Reference proteome</keyword>
<dbReference type="InterPro" id="IPR013784">
    <property type="entry name" value="Carb-bd-like_fold"/>
</dbReference>
<dbReference type="InParanoid" id="A0A0M8K7Z2"/>
<dbReference type="SUPFAM" id="SSF51445">
    <property type="entry name" value="(Trans)glycosidases"/>
    <property type="match status" value="1"/>
</dbReference>
<dbReference type="SMART" id="SM00642">
    <property type="entry name" value="Aamy"/>
    <property type="match status" value="1"/>
</dbReference>
<organism evidence="10 11">
    <name type="scientific">Ardenticatena maritima</name>
    <dbReference type="NCBI Taxonomy" id="872965"/>
    <lineage>
        <taxon>Bacteria</taxon>
        <taxon>Bacillati</taxon>
        <taxon>Chloroflexota</taxon>
        <taxon>Ardenticatenia</taxon>
        <taxon>Ardenticatenales</taxon>
        <taxon>Ardenticatenaceae</taxon>
        <taxon>Ardenticatena</taxon>
    </lineage>
</organism>
<evidence type="ECO:0008006" key="12">
    <source>
        <dbReference type="Google" id="ProtNLM"/>
    </source>
</evidence>
<dbReference type="InterPro" id="IPR004185">
    <property type="entry name" value="Glyco_hydro_13_lg-like_dom"/>
</dbReference>
<comment type="caution">
    <text evidence="10">The sequence shown here is derived from an EMBL/GenBank/DDBJ whole genome shotgun (WGS) entry which is preliminary data.</text>
</comment>
<keyword evidence="5" id="KW-0106">Calcium</keyword>